<dbReference type="CDD" id="cd01949">
    <property type="entry name" value="GGDEF"/>
    <property type="match status" value="1"/>
</dbReference>
<dbReference type="SMART" id="SM00052">
    <property type="entry name" value="EAL"/>
    <property type="match status" value="1"/>
</dbReference>
<gene>
    <name evidence="4" type="ORF">DV711_18395</name>
</gene>
<dbReference type="InterPro" id="IPR000160">
    <property type="entry name" value="GGDEF_dom"/>
</dbReference>
<feature type="transmembrane region" description="Helical" evidence="1">
    <location>
        <begin position="12"/>
        <end position="37"/>
    </location>
</feature>
<dbReference type="AlphaFoldDB" id="A0A369W849"/>
<dbReference type="Gene3D" id="3.20.20.450">
    <property type="entry name" value="EAL domain"/>
    <property type="match status" value="1"/>
</dbReference>
<dbReference type="OrthoDB" id="9816034at2"/>
<accession>A0A369W849</accession>
<keyword evidence="1" id="KW-0472">Membrane</keyword>
<dbReference type="InterPro" id="IPR043128">
    <property type="entry name" value="Rev_trsase/Diguanyl_cyclase"/>
</dbReference>
<dbReference type="PROSITE" id="PS50887">
    <property type="entry name" value="GGDEF"/>
    <property type="match status" value="1"/>
</dbReference>
<feature type="domain" description="EAL" evidence="2">
    <location>
        <begin position="615"/>
        <end position="865"/>
    </location>
</feature>
<keyword evidence="1" id="KW-1133">Transmembrane helix</keyword>
<dbReference type="SUPFAM" id="SSF55073">
    <property type="entry name" value="Nucleotide cyclase"/>
    <property type="match status" value="1"/>
</dbReference>
<dbReference type="SMART" id="SM00267">
    <property type="entry name" value="GGDEF"/>
    <property type="match status" value="1"/>
</dbReference>
<dbReference type="GO" id="GO:0071111">
    <property type="term" value="F:cyclic-guanylate-specific phosphodiesterase activity"/>
    <property type="evidence" value="ECO:0007669"/>
    <property type="project" value="InterPro"/>
</dbReference>
<organism evidence="4 5">
    <name type="scientific">Motiliproteus coralliicola</name>
    <dbReference type="NCBI Taxonomy" id="2283196"/>
    <lineage>
        <taxon>Bacteria</taxon>
        <taxon>Pseudomonadati</taxon>
        <taxon>Pseudomonadota</taxon>
        <taxon>Gammaproteobacteria</taxon>
        <taxon>Oceanospirillales</taxon>
        <taxon>Oceanospirillaceae</taxon>
        <taxon>Motiliproteus</taxon>
    </lineage>
</organism>
<dbReference type="PROSITE" id="PS50883">
    <property type="entry name" value="EAL"/>
    <property type="match status" value="1"/>
</dbReference>
<evidence type="ECO:0000256" key="1">
    <source>
        <dbReference type="SAM" id="Phobius"/>
    </source>
</evidence>
<evidence type="ECO:0000313" key="5">
    <source>
        <dbReference type="Proteomes" id="UP000253769"/>
    </source>
</evidence>
<comment type="caution">
    <text evidence="4">The sequence shown here is derived from an EMBL/GenBank/DDBJ whole genome shotgun (WGS) entry which is preliminary data.</text>
</comment>
<keyword evidence="5" id="KW-1185">Reference proteome</keyword>
<dbReference type="InterPro" id="IPR029787">
    <property type="entry name" value="Nucleotide_cyclase"/>
</dbReference>
<dbReference type="InterPro" id="IPR050706">
    <property type="entry name" value="Cyclic-di-GMP_PDE-like"/>
</dbReference>
<dbReference type="EMBL" id="QQOH01000006">
    <property type="protein sequence ID" value="RDE18092.1"/>
    <property type="molecule type" value="Genomic_DNA"/>
</dbReference>
<feature type="domain" description="GGDEF" evidence="3">
    <location>
        <begin position="471"/>
        <end position="605"/>
    </location>
</feature>
<dbReference type="Proteomes" id="UP000253769">
    <property type="component" value="Unassembled WGS sequence"/>
</dbReference>
<dbReference type="PANTHER" id="PTHR33121">
    <property type="entry name" value="CYCLIC DI-GMP PHOSPHODIESTERASE PDEF"/>
    <property type="match status" value="1"/>
</dbReference>
<dbReference type="RefSeq" id="WP_114697212.1">
    <property type="nucleotide sequence ID" value="NZ_QQOH01000006.1"/>
</dbReference>
<dbReference type="PANTHER" id="PTHR33121:SF71">
    <property type="entry name" value="OXYGEN SENSOR PROTEIN DOSP"/>
    <property type="match status" value="1"/>
</dbReference>
<evidence type="ECO:0000313" key="4">
    <source>
        <dbReference type="EMBL" id="RDE18092.1"/>
    </source>
</evidence>
<dbReference type="InterPro" id="IPR001633">
    <property type="entry name" value="EAL_dom"/>
</dbReference>
<dbReference type="Gene3D" id="3.30.70.270">
    <property type="match status" value="1"/>
</dbReference>
<dbReference type="CDD" id="cd01948">
    <property type="entry name" value="EAL"/>
    <property type="match status" value="1"/>
</dbReference>
<dbReference type="InterPro" id="IPR035919">
    <property type="entry name" value="EAL_sf"/>
</dbReference>
<keyword evidence="1" id="KW-0812">Transmembrane</keyword>
<sequence length="884" mass="99791">MSNVLKRYFSNCSIRAFILRISLLFSVLGFLIIYLGASQAYDSALRDSSRAIADSRAELIFDDLTAAMDRGISRAEMASLLQQINQGDGNSALQVRLFRSELIEQDIGYSQGPEPDSFVLRSLLAGTRLHSFEQDQVRYSYPLKASQQCIQCHRQVNEGEVLGVLEIRQDLGPMLAGARSELLTNLLWLAPIPLLLAIWVVRLLNRRINRSVVLLEQRIDQVQSLSDLSQLKFDRSELGFTDLQRIFSKFERLTDKTRAIAVDKELLEFEIRLLERFVITSEVIQGWHYHVCELLQEINQVLNASNLFSIFKVDDEVLGLEIFWLQPPTPQTRERLEREIRQNLSQSPHFHEAALLEVNHHVANESAEPVELALEDIRFQTKSLLLETPKLGGIVGIGVHSDVVADQTRMLVTESILSTMLNVVGSVKAIYKYTRDMEYYATRDSLTDLYNQRMFWELMDNEISRCKRDRSKVALLVLDLDNFKSINDAYGNGFGDQCLQQVAQTIKSVLRTEDILSRYAGDRYTVVLPGDDMQQSQHVANRILEAVNELEMTASGDQSVRSSVSIGTAVYPDHAHNSRDLLMFGENIMRKAKREGKNRACVPSNEDVLETFKELNQKSRIILSAIENKQITPFFQPIMGLQGRKIEAVEVLSRIRLEDGGLMGAHEFIEVAESMGLIHSLDLVVIERALQQVQDEGFPGLVFINLSPSSLVMSEFLPQIRELTRQTGIDPGRIVFEMTERDTVKNLALLERFVKHLKSAGFKLAVDDFGSGFSSFHYLKHFPIDYVKIEGEFVSNMINSERDASVVRCIAQLAKDLGARTVAEFIEDDAVLQAVGEINIDLGQGYHIGRPQSRIYADSNPALTAMLPESKHAEATSGTEVEQT</sequence>
<name>A0A369W849_9GAMM</name>
<dbReference type="Pfam" id="PF00990">
    <property type="entry name" value="GGDEF"/>
    <property type="match status" value="1"/>
</dbReference>
<dbReference type="Gene3D" id="3.30.450.290">
    <property type="match status" value="1"/>
</dbReference>
<protein>
    <submittedName>
        <fullName evidence="4">Bifunctional diguanylate cyclase/phosphodiesterase</fullName>
    </submittedName>
</protein>
<reference evidence="4 5" key="1">
    <citation type="submission" date="2018-07" db="EMBL/GenBank/DDBJ databases">
        <title>Motiliproteus coralliicola sp. nov., a bacterium isolated from Coral.</title>
        <authorList>
            <person name="Wang G."/>
        </authorList>
    </citation>
    <scope>NUCLEOTIDE SEQUENCE [LARGE SCALE GENOMIC DNA]</scope>
    <source>
        <strain evidence="4 5">C34</strain>
    </source>
</reference>
<proteinExistence type="predicted"/>
<dbReference type="SUPFAM" id="SSF141868">
    <property type="entry name" value="EAL domain-like"/>
    <property type="match status" value="1"/>
</dbReference>
<evidence type="ECO:0000259" key="2">
    <source>
        <dbReference type="PROSITE" id="PS50883"/>
    </source>
</evidence>
<dbReference type="Pfam" id="PF00563">
    <property type="entry name" value="EAL"/>
    <property type="match status" value="1"/>
</dbReference>
<evidence type="ECO:0000259" key="3">
    <source>
        <dbReference type="PROSITE" id="PS50887"/>
    </source>
</evidence>
<dbReference type="NCBIfam" id="TIGR00254">
    <property type="entry name" value="GGDEF"/>
    <property type="match status" value="1"/>
</dbReference>